<evidence type="ECO:0000313" key="4">
    <source>
        <dbReference type="Proteomes" id="UP000617628"/>
    </source>
</evidence>
<name>A0A934S1L5_9BACT</name>
<keyword evidence="1" id="KW-0858">Xylan degradation</keyword>
<dbReference type="SUPFAM" id="SSF75005">
    <property type="entry name" value="Arabinanase/levansucrase/invertase"/>
    <property type="match status" value="2"/>
</dbReference>
<evidence type="ECO:0000313" key="3">
    <source>
        <dbReference type="EMBL" id="MBK1878941.1"/>
    </source>
</evidence>
<evidence type="ECO:0000256" key="1">
    <source>
        <dbReference type="ARBA" id="ARBA00022651"/>
    </source>
</evidence>
<keyword evidence="2" id="KW-0119">Carbohydrate metabolism</keyword>
<proteinExistence type="predicted"/>
<evidence type="ECO:0000256" key="2">
    <source>
        <dbReference type="ARBA" id="ARBA00023277"/>
    </source>
</evidence>
<dbReference type="EMBL" id="JAENIL010000038">
    <property type="protein sequence ID" value="MBK1878941.1"/>
    <property type="molecule type" value="Genomic_DNA"/>
</dbReference>
<sequence length="366" mass="41778">MKAVLATLALGLALVGCQSETEDKDYKVTFGKIPMTAKFEDDTWSIWGGSLVKGDDGLYHMYYSRWERDKGWAWVTDSEIAHAVSESPFGPFEFKDVALPPRGEEYWDGLCTHNPTVRKFGDKYYIYYMGNTGDGKIIGYPGKHIINWDHRNNQRIGVAVSDSPYGPWKRFDEPLIDISPEKEALDSLCTSNPSIVQRPDGGFLMVYKIVGQEYPLPQGGPVLHGIANSDSPTGPFVKHDKPTFKVPGERFPAEDPYIWHQDGKYRAIVKRIQHLKNEETGKTHREFSLVHYQSEDGFQWDPAKHFHVSDRTIEWEDGTVERLDHLERPQVFIEDGKPIALLCAGDIYDENNVRMSYNVQIPITYD</sequence>
<dbReference type="PROSITE" id="PS51257">
    <property type="entry name" value="PROKAR_LIPOPROTEIN"/>
    <property type="match status" value="1"/>
</dbReference>
<dbReference type="Gene3D" id="2.115.10.20">
    <property type="entry name" value="Glycosyl hydrolase domain, family 43"/>
    <property type="match status" value="1"/>
</dbReference>
<reference evidence="3" key="1">
    <citation type="submission" date="2021-01" db="EMBL/GenBank/DDBJ databases">
        <title>Modified the classification status of verrucomicrobia.</title>
        <authorList>
            <person name="Feng X."/>
        </authorList>
    </citation>
    <scope>NUCLEOTIDE SEQUENCE</scope>
    <source>
        <strain evidence="3">KCTC 13126</strain>
    </source>
</reference>
<comment type="caution">
    <text evidence="3">The sequence shown here is derived from an EMBL/GenBank/DDBJ whole genome shotgun (WGS) entry which is preliminary data.</text>
</comment>
<gene>
    <name evidence="3" type="ORF">JIN87_18805</name>
</gene>
<dbReference type="GO" id="GO:0045493">
    <property type="term" value="P:xylan catabolic process"/>
    <property type="evidence" value="ECO:0007669"/>
    <property type="project" value="UniProtKB-KW"/>
</dbReference>
<dbReference type="GO" id="GO:0016787">
    <property type="term" value="F:hydrolase activity"/>
    <property type="evidence" value="ECO:0007669"/>
    <property type="project" value="UniProtKB-KW"/>
</dbReference>
<dbReference type="InterPro" id="IPR023296">
    <property type="entry name" value="Glyco_hydro_beta-prop_sf"/>
</dbReference>
<accession>A0A934S1L5</accession>
<organism evidence="3 4">
    <name type="scientific">Pelagicoccus mobilis</name>
    <dbReference type="NCBI Taxonomy" id="415221"/>
    <lineage>
        <taxon>Bacteria</taxon>
        <taxon>Pseudomonadati</taxon>
        <taxon>Verrucomicrobiota</taxon>
        <taxon>Opitutia</taxon>
        <taxon>Puniceicoccales</taxon>
        <taxon>Pelagicoccaceae</taxon>
        <taxon>Pelagicoccus</taxon>
    </lineage>
</organism>
<keyword evidence="1" id="KW-0624">Polysaccharide degradation</keyword>
<keyword evidence="4" id="KW-1185">Reference proteome</keyword>
<dbReference type="AlphaFoldDB" id="A0A934S1L5"/>
<dbReference type="CDD" id="cd08994">
    <property type="entry name" value="GH43_62_32_68_117_130-like"/>
    <property type="match status" value="1"/>
</dbReference>
<dbReference type="PANTHER" id="PTHR43772:SF2">
    <property type="entry name" value="PUTATIVE (AFU_ORTHOLOGUE AFUA_2G04480)-RELATED"/>
    <property type="match status" value="1"/>
</dbReference>
<dbReference type="InterPro" id="IPR052176">
    <property type="entry name" value="Glycosyl_Hydrlase_43_Enz"/>
</dbReference>
<keyword evidence="3" id="KW-0378">Hydrolase</keyword>
<dbReference type="Proteomes" id="UP000617628">
    <property type="component" value="Unassembled WGS sequence"/>
</dbReference>
<dbReference type="RefSeq" id="WP_200357155.1">
    <property type="nucleotide sequence ID" value="NZ_JAENIL010000038.1"/>
</dbReference>
<protein>
    <submittedName>
        <fullName evidence="3">Glycoside hydrolase family protein</fullName>
    </submittedName>
</protein>
<dbReference type="PANTHER" id="PTHR43772">
    <property type="entry name" value="ENDO-1,4-BETA-XYLANASE"/>
    <property type="match status" value="1"/>
</dbReference>